<dbReference type="Gene3D" id="2.40.70.10">
    <property type="entry name" value="Acid Proteases"/>
    <property type="match status" value="1"/>
</dbReference>
<evidence type="ECO:0000256" key="3">
    <source>
        <dbReference type="ARBA" id="ARBA00022695"/>
    </source>
</evidence>
<evidence type="ECO:0000256" key="5">
    <source>
        <dbReference type="ARBA" id="ARBA00022759"/>
    </source>
</evidence>
<protein>
    <recommendedName>
        <fullName evidence="1">RNA-directed DNA polymerase</fullName>
        <ecNumber evidence="1">2.7.7.49</ecNumber>
    </recommendedName>
</protein>
<dbReference type="InterPro" id="IPR021109">
    <property type="entry name" value="Peptidase_aspartic_dom_sf"/>
</dbReference>
<evidence type="ECO:0000256" key="1">
    <source>
        <dbReference type="ARBA" id="ARBA00012493"/>
    </source>
</evidence>
<dbReference type="EC" id="2.7.7.49" evidence="1"/>
<evidence type="ECO:0000259" key="8">
    <source>
        <dbReference type="Pfam" id="PF17917"/>
    </source>
</evidence>
<dbReference type="CDD" id="cd09274">
    <property type="entry name" value="RNase_HI_RT_Ty3"/>
    <property type="match status" value="1"/>
</dbReference>
<name>A0AAD4W851_PRUDU</name>
<dbReference type="SUPFAM" id="SSF56672">
    <property type="entry name" value="DNA/RNA polymerases"/>
    <property type="match status" value="1"/>
</dbReference>
<dbReference type="InterPro" id="IPR041373">
    <property type="entry name" value="RT_RNaseH"/>
</dbReference>
<reference evidence="9 10" key="1">
    <citation type="journal article" date="2022" name="G3 (Bethesda)">
        <title>Whole-genome sequence and methylome profiling of the almond [Prunus dulcis (Mill.) D.A. Webb] cultivar 'Nonpareil'.</title>
        <authorList>
            <person name="D'Amico-Willman K.M."/>
            <person name="Ouma W.Z."/>
            <person name="Meulia T."/>
            <person name="Sideli G.M."/>
            <person name="Gradziel T.M."/>
            <person name="Fresnedo-Ramirez J."/>
        </authorList>
    </citation>
    <scope>NUCLEOTIDE SEQUENCE [LARGE SCALE GENOMIC DNA]</scope>
    <source>
        <strain evidence="9">Clone GOH B32 T37-40</strain>
    </source>
</reference>
<keyword evidence="5" id="KW-0255">Endonuclease</keyword>
<dbReference type="EMBL" id="JAJFAZ020000003">
    <property type="protein sequence ID" value="KAI5338173.1"/>
    <property type="molecule type" value="Genomic_DNA"/>
</dbReference>
<dbReference type="Gene3D" id="3.30.70.270">
    <property type="match status" value="1"/>
</dbReference>
<dbReference type="InterPro" id="IPR043502">
    <property type="entry name" value="DNA/RNA_pol_sf"/>
</dbReference>
<evidence type="ECO:0000256" key="2">
    <source>
        <dbReference type="ARBA" id="ARBA00022679"/>
    </source>
</evidence>
<evidence type="ECO:0000256" key="4">
    <source>
        <dbReference type="ARBA" id="ARBA00022722"/>
    </source>
</evidence>
<sequence length="430" mass="50104">MVVFVEGLVNHPHFGDRIPLLSRRTILFLVRHRQVEESFVRDPTGAALVMPIPPVDQNFSQTLELLTQALSRNRQTTDATLTYEDQARRIGAVEFNGDGDPILADEWIEKVGRIMDVMDVPRSAGRFCLPYYILEMLAYHNMKMEEFLQLEQGSMTVLEYEKKFNDNASQFVGASSSGLNPLDIVDLDVILGMDWLAKYHASVDCFRKEVVFRNPKRLEDNELRLKEIPVVREFLDVFPEDLPRLPHQEEIEFTIELIPGTNPISQKKDGTMRLCVDYRQLNKVTITNKYSLPRIDDLFDHLKGAKMFSEIDLRSCYHQLRIREEDVPKTAFRMRQLKKHELNPAHDLELATVVFALKIWRHYLYGEACQIFTDHKSLKYLFTKKELNLRQRRWLEWIKDYDCTIEHHPGRANVVVNALSRKSSGSLARL</sequence>
<dbReference type="InterPro" id="IPR032567">
    <property type="entry name" value="RTL1-rel"/>
</dbReference>
<dbReference type="CDD" id="cd01647">
    <property type="entry name" value="RT_LTR"/>
    <property type="match status" value="1"/>
</dbReference>
<feature type="domain" description="Reverse transcriptase RNase H-like" evidence="8">
    <location>
        <begin position="330"/>
        <end position="401"/>
    </location>
</feature>
<evidence type="ECO:0000256" key="6">
    <source>
        <dbReference type="ARBA" id="ARBA00022801"/>
    </source>
</evidence>
<dbReference type="GO" id="GO:0004519">
    <property type="term" value="F:endonuclease activity"/>
    <property type="evidence" value="ECO:0007669"/>
    <property type="project" value="UniProtKB-KW"/>
</dbReference>
<dbReference type="Pfam" id="PF17917">
    <property type="entry name" value="RT_RNaseH"/>
    <property type="match status" value="1"/>
</dbReference>
<dbReference type="InterPro" id="IPR043128">
    <property type="entry name" value="Rev_trsase/Diguanyl_cyclase"/>
</dbReference>
<dbReference type="PANTHER" id="PTHR15503:SF45">
    <property type="entry name" value="RNA-DIRECTED DNA POLYMERASE HOMOLOG"/>
    <property type="match status" value="1"/>
</dbReference>
<keyword evidence="2" id="KW-0808">Transferase</keyword>
<dbReference type="GO" id="GO:0003964">
    <property type="term" value="F:RNA-directed DNA polymerase activity"/>
    <property type="evidence" value="ECO:0007669"/>
    <property type="project" value="UniProtKB-KW"/>
</dbReference>
<evidence type="ECO:0000313" key="10">
    <source>
        <dbReference type="Proteomes" id="UP001054821"/>
    </source>
</evidence>
<evidence type="ECO:0000256" key="7">
    <source>
        <dbReference type="ARBA" id="ARBA00022918"/>
    </source>
</evidence>
<dbReference type="Pfam" id="PF08284">
    <property type="entry name" value="RVP_2"/>
    <property type="match status" value="1"/>
</dbReference>
<keyword evidence="7" id="KW-0695">RNA-directed DNA polymerase</keyword>
<dbReference type="PANTHER" id="PTHR15503">
    <property type="entry name" value="LDOC1 RELATED"/>
    <property type="match status" value="1"/>
</dbReference>
<evidence type="ECO:0000313" key="9">
    <source>
        <dbReference type="EMBL" id="KAI5338173.1"/>
    </source>
</evidence>
<gene>
    <name evidence="9" type="ORF">L3X38_017444</name>
</gene>
<keyword evidence="4" id="KW-0540">Nuclease</keyword>
<accession>A0AAD4W851</accession>
<proteinExistence type="predicted"/>
<dbReference type="Gene3D" id="3.10.10.10">
    <property type="entry name" value="HIV Type 1 Reverse Transcriptase, subunit A, domain 1"/>
    <property type="match status" value="1"/>
</dbReference>
<organism evidence="9 10">
    <name type="scientific">Prunus dulcis</name>
    <name type="common">Almond</name>
    <name type="synonym">Amygdalus dulcis</name>
    <dbReference type="NCBI Taxonomy" id="3755"/>
    <lineage>
        <taxon>Eukaryota</taxon>
        <taxon>Viridiplantae</taxon>
        <taxon>Streptophyta</taxon>
        <taxon>Embryophyta</taxon>
        <taxon>Tracheophyta</taxon>
        <taxon>Spermatophyta</taxon>
        <taxon>Magnoliopsida</taxon>
        <taxon>eudicotyledons</taxon>
        <taxon>Gunneridae</taxon>
        <taxon>Pentapetalae</taxon>
        <taxon>rosids</taxon>
        <taxon>fabids</taxon>
        <taxon>Rosales</taxon>
        <taxon>Rosaceae</taxon>
        <taxon>Amygdaloideae</taxon>
        <taxon>Amygdaleae</taxon>
        <taxon>Prunus</taxon>
    </lineage>
</organism>
<keyword evidence="6" id="KW-0378">Hydrolase</keyword>
<comment type="caution">
    <text evidence="9">The sequence shown here is derived from an EMBL/GenBank/DDBJ whole genome shotgun (WGS) entry which is preliminary data.</text>
</comment>
<keyword evidence="10" id="KW-1185">Reference proteome</keyword>
<keyword evidence="3" id="KW-0548">Nucleotidyltransferase</keyword>
<dbReference type="AlphaFoldDB" id="A0AAD4W851"/>
<dbReference type="Proteomes" id="UP001054821">
    <property type="component" value="Chromosome 3"/>
</dbReference>
<dbReference type="GO" id="GO:0016787">
    <property type="term" value="F:hydrolase activity"/>
    <property type="evidence" value="ECO:0007669"/>
    <property type="project" value="UniProtKB-KW"/>
</dbReference>